<reference evidence="2" key="1">
    <citation type="journal article" date="2014" name="Proc. Natl. Acad. Sci. U.S.A.">
        <title>Extensive sampling of basidiomycete genomes demonstrates inadequacy of the white-rot/brown-rot paradigm for wood decay fungi.</title>
        <authorList>
            <person name="Riley R."/>
            <person name="Salamov A.A."/>
            <person name="Brown D.W."/>
            <person name="Nagy L.G."/>
            <person name="Floudas D."/>
            <person name="Held B.W."/>
            <person name="Levasseur A."/>
            <person name="Lombard V."/>
            <person name="Morin E."/>
            <person name="Otillar R."/>
            <person name="Lindquist E.A."/>
            <person name="Sun H."/>
            <person name="LaButti K.M."/>
            <person name="Schmutz J."/>
            <person name="Jabbour D."/>
            <person name="Luo H."/>
            <person name="Baker S.E."/>
            <person name="Pisabarro A.G."/>
            <person name="Walton J.D."/>
            <person name="Blanchette R.A."/>
            <person name="Henrissat B."/>
            <person name="Martin F."/>
            <person name="Cullen D."/>
            <person name="Hibbett D.S."/>
            <person name="Grigoriev I.V."/>
        </authorList>
    </citation>
    <scope>NUCLEOTIDE SEQUENCE [LARGE SCALE GENOMIC DNA]</scope>
    <source>
        <strain evidence="2">MUCL 33604</strain>
    </source>
</reference>
<organism evidence="1 2">
    <name type="scientific">Jaapia argillacea MUCL 33604</name>
    <dbReference type="NCBI Taxonomy" id="933084"/>
    <lineage>
        <taxon>Eukaryota</taxon>
        <taxon>Fungi</taxon>
        <taxon>Dikarya</taxon>
        <taxon>Basidiomycota</taxon>
        <taxon>Agaricomycotina</taxon>
        <taxon>Agaricomycetes</taxon>
        <taxon>Agaricomycetidae</taxon>
        <taxon>Jaapiales</taxon>
        <taxon>Jaapiaceae</taxon>
        <taxon>Jaapia</taxon>
    </lineage>
</organism>
<dbReference type="Proteomes" id="UP000027265">
    <property type="component" value="Unassembled WGS sequence"/>
</dbReference>
<dbReference type="HOGENOM" id="CLU_637884_0_0_1"/>
<proteinExistence type="predicted"/>
<dbReference type="STRING" id="933084.A0A067PZ61"/>
<dbReference type="InParanoid" id="A0A067PZ61"/>
<name>A0A067PZ61_9AGAM</name>
<dbReference type="EMBL" id="KL197714">
    <property type="protein sequence ID" value="KDQ60113.1"/>
    <property type="molecule type" value="Genomic_DNA"/>
</dbReference>
<dbReference type="AlphaFoldDB" id="A0A067PZ61"/>
<accession>A0A067PZ61</accession>
<keyword evidence="2" id="KW-1185">Reference proteome</keyword>
<evidence type="ECO:0000313" key="2">
    <source>
        <dbReference type="Proteomes" id="UP000027265"/>
    </source>
</evidence>
<protein>
    <submittedName>
        <fullName evidence="1">Uncharacterized protein</fullName>
    </submittedName>
</protein>
<dbReference type="Gene3D" id="1.20.1280.50">
    <property type="match status" value="1"/>
</dbReference>
<dbReference type="OrthoDB" id="2884925at2759"/>
<gene>
    <name evidence="1" type="ORF">JAAARDRAFT_595885</name>
</gene>
<sequence>MRSRRPFPRFMEIMKEIDSQRVALARHRNKLAPISTLPDELLLKIFATCVADQPLCQLNSPSTRYSECITLPDWWINITYVCHHWRTLAIASRSLWTHPPMFSPVWGPEMIRRSDSLPLVIQWSVSDPTWHPQFTWQHSSVPDMITAEITRVKELSFCSFPHGTEIISKPLRGLSATQLESLSWKAHENARRSPQPVVLDIDCPNLRRLFVRDIAIHWNSQILRAPMLVSLVLICGLECSPRAPSTRQLLDVLRSCNKLQTLTLKVPIPRIAHGVELPLDTDTPIPLPQLQCISLQWDCRSCTDLLNLLAYPASVSTQVHCTDNIMSQTSLASFFDAIASKYRSGSQAESIRRCRVVNRQLTEDKVVTRRRMQQRDTVTYITVQGFTSLQLGQEEQPCFSLCLGAGTRALHGASTHLLLQKKVGLVYGRA</sequence>
<evidence type="ECO:0000313" key="1">
    <source>
        <dbReference type="EMBL" id="KDQ60113.1"/>
    </source>
</evidence>